<dbReference type="Pfam" id="PF03169">
    <property type="entry name" value="OPT"/>
    <property type="match status" value="1"/>
</dbReference>
<evidence type="ECO:0000256" key="6">
    <source>
        <dbReference type="ARBA" id="ARBA00022927"/>
    </source>
</evidence>
<name>A0AAD7D7S6_MYCRO</name>
<comment type="subcellular location">
    <subcellularLocation>
        <location evidence="1">Membrane</location>
        <topology evidence="1">Multi-pass membrane protein</topology>
    </subcellularLocation>
</comment>
<comment type="similarity">
    <text evidence="2">Belongs to the oligopeptide OPT transporter family.</text>
</comment>
<evidence type="ECO:0000256" key="7">
    <source>
        <dbReference type="ARBA" id="ARBA00022989"/>
    </source>
</evidence>
<evidence type="ECO:0000256" key="2">
    <source>
        <dbReference type="ARBA" id="ARBA00008807"/>
    </source>
</evidence>
<gene>
    <name evidence="10" type="ORF">B0H17DRAFT_833147</name>
</gene>
<evidence type="ECO:0000256" key="1">
    <source>
        <dbReference type="ARBA" id="ARBA00004141"/>
    </source>
</evidence>
<evidence type="ECO:0000256" key="3">
    <source>
        <dbReference type="ARBA" id="ARBA00022448"/>
    </source>
</evidence>
<keyword evidence="11" id="KW-1185">Reference proteome</keyword>
<evidence type="ECO:0000256" key="9">
    <source>
        <dbReference type="SAM" id="Phobius"/>
    </source>
</evidence>
<dbReference type="EMBL" id="JARKIE010000108">
    <property type="protein sequence ID" value="KAJ7683444.1"/>
    <property type="molecule type" value="Genomic_DNA"/>
</dbReference>
<evidence type="ECO:0000313" key="11">
    <source>
        <dbReference type="Proteomes" id="UP001221757"/>
    </source>
</evidence>
<protein>
    <recommendedName>
        <fullName evidence="12">Oligopeptide transporter</fullName>
    </recommendedName>
</protein>
<organism evidence="10 11">
    <name type="scientific">Mycena rosella</name>
    <name type="common">Pink bonnet</name>
    <name type="synonym">Agaricus rosellus</name>
    <dbReference type="NCBI Taxonomy" id="1033263"/>
    <lineage>
        <taxon>Eukaryota</taxon>
        <taxon>Fungi</taxon>
        <taxon>Dikarya</taxon>
        <taxon>Basidiomycota</taxon>
        <taxon>Agaricomycotina</taxon>
        <taxon>Agaricomycetes</taxon>
        <taxon>Agaricomycetidae</taxon>
        <taxon>Agaricales</taxon>
        <taxon>Marasmiineae</taxon>
        <taxon>Mycenaceae</taxon>
        <taxon>Mycena</taxon>
    </lineage>
</organism>
<evidence type="ECO:0000313" key="10">
    <source>
        <dbReference type="EMBL" id="KAJ7683444.1"/>
    </source>
</evidence>
<evidence type="ECO:0000256" key="8">
    <source>
        <dbReference type="ARBA" id="ARBA00023136"/>
    </source>
</evidence>
<keyword evidence="3" id="KW-0813">Transport</keyword>
<dbReference type="Proteomes" id="UP001221757">
    <property type="component" value="Unassembled WGS sequence"/>
</dbReference>
<proteinExistence type="inferred from homology"/>
<dbReference type="GO" id="GO:0015031">
    <property type="term" value="P:protein transport"/>
    <property type="evidence" value="ECO:0007669"/>
    <property type="project" value="UniProtKB-KW"/>
</dbReference>
<dbReference type="InterPro" id="IPR004648">
    <property type="entry name" value="Oligpept_transpt"/>
</dbReference>
<keyword evidence="8 9" id="KW-0472">Membrane</keyword>
<evidence type="ECO:0000256" key="5">
    <source>
        <dbReference type="ARBA" id="ARBA00022856"/>
    </source>
</evidence>
<keyword evidence="5" id="KW-0571">Peptide transport</keyword>
<accession>A0AAD7D7S6</accession>
<evidence type="ECO:0000256" key="4">
    <source>
        <dbReference type="ARBA" id="ARBA00022692"/>
    </source>
</evidence>
<evidence type="ECO:0008006" key="12">
    <source>
        <dbReference type="Google" id="ProtNLM"/>
    </source>
</evidence>
<feature type="non-terminal residue" evidence="10">
    <location>
        <position position="1"/>
    </location>
</feature>
<dbReference type="GO" id="GO:0016020">
    <property type="term" value="C:membrane"/>
    <property type="evidence" value="ECO:0007669"/>
    <property type="project" value="UniProtKB-SubCell"/>
</dbReference>
<dbReference type="PANTHER" id="PTHR22601">
    <property type="entry name" value="ISP4 LIKE PROTEIN"/>
    <property type="match status" value="1"/>
</dbReference>
<feature type="transmembrane region" description="Helical" evidence="9">
    <location>
        <begin position="29"/>
        <end position="52"/>
    </location>
</feature>
<reference evidence="10" key="1">
    <citation type="submission" date="2023-03" db="EMBL/GenBank/DDBJ databases">
        <title>Massive genome expansion in bonnet fungi (Mycena s.s.) driven by repeated elements and novel gene families across ecological guilds.</title>
        <authorList>
            <consortium name="Lawrence Berkeley National Laboratory"/>
            <person name="Harder C.B."/>
            <person name="Miyauchi S."/>
            <person name="Viragh M."/>
            <person name="Kuo A."/>
            <person name="Thoen E."/>
            <person name="Andreopoulos B."/>
            <person name="Lu D."/>
            <person name="Skrede I."/>
            <person name="Drula E."/>
            <person name="Henrissat B."/>
            <person name="Morin E."/>
            <person name="Kohler A."/>
            <person name="Barry K."/>
            <person name="LaButti K."/>
            <person name="Morin E."/>
            <person name="Salamov A."/>
            <person name="Lipzen A."/>
            <person name="Mereny Z."/>
            <person name="Hegedus B."/>
            <person name="Baldrian P."/>
            <person name="Stursova M."/>
            <person name="Weitz H."/>
            <person name="Taylor A."/>
            <person name="Grigoriev I.V."/>
            <person name="Nagy L.G."/>
            <person name="Martin F."/>
            <person name="Kauserud H."/>
        </authorList>
    </citation>
    <scope>NUCLEOTIDE SEQUENCE</scope>
    <source>
        <strain evidence="10">CBHHK067</strain>
    </source>
</reference>
<keyword evidence="4 9" id="KW-0812">Transmembrane</keyword>
<dbReference type="InterPro" id="IPR004813">
    <property type="entry name" value="OPT"/>
</dbReference>
<comment type="caution">
    <text evidence="10">The sequence shown here is derived from an EMBL/GenBank/DDBJ whole genome shotgun (WGS) entry which is preliminary data.</text>
</comment>
<keyword evidence="7 9" id="KW-1133">Transmembrane helix</keyword>
<dbReference type="GO" id="GO:0035673">
    <property type="term" value="F:oligopeptide transmembrane transporter activity"/>
    <property type="evidence" value="ECO:0007669"/>
    <property type="project" value="InterPro"/>
</dbReference>
<dbReference type="AlphaFoldDB" id="A0AAD7D7S6"/>
<keyword evidence="6" id="KW-0653">Protein transport</keyword>
<sequence>MANVWPAVPVAYLFNVWIKRRYLAWWSKYNYITTTAFSAAIAISGIIIFFALEWPNVEINWSGNTRLFAGCDAEQCLRLLVPGQGF</sequence>